<dbReference type="RefSeq" id="WP_121835754.1">
    <property type="nucleotide sequence ID" value="NZ_CP163513.1"/>
</dbReference>
<accession>A0A3L9DTC6</accession>
<gene>
    <name evidence="1" type="ORF">EAF07_06340</name>
</gene>
<keyword evidence="2" id="KW-1185">Reference proteome</keyword>
<proteinExistence type="predicted"/>
<dbReference type="EMBL" id="RCVM01000011">
    <property type="protein sequence ID" value="RLY02909.1"/>
    <property type="molecule type" value="Genomic_DNA"/>
</dbReference>
<evidence type="ECO:0000313" key="2">
    <source>
        <dbReference type="Proteomes" id="UP000279194"/>
    </source>
</evidence>
<dbReference type="Proteomes" id="UP000279194">
    <property type="component" value="Unassembled WGS sequence"/>
</dbReference>
<protein>
    <recommendedName>
        <fullName evidence="3">Phage protein</fullName>
    </recommendedName>
</protein>
<reference evidence="1 2" key="1">
    <citation type="submission" date="2018-10" db="EMBL/GenBank/DDBJ databases">
        <title>Streptococcus hillyeri sp. nov., isolated from equine tracheal sample.</title>
        <authorList>
            <person name="Macfadyen A.C."/>
            <person name="Waller A."/>
            <person name="Paterson G.K."/>
        </authorList>
    </citation>
    <scope>NUCLEOTIDE SEQUENCE [LARGE SCALE GENOMIC DNA]</scope>
    <source>
        <strain evidence="1 2">28462</strain>
    </source>
</reference>
<comment type="caution">
    <text evidence="1">The sequence shown here is derived from an EMBL/GenBank/DDBJ whole genome shotgun (WGS) entry which is preliminary data.</text>
</comment>
<evidence type="ECO:0000313" key="1">
    <source>
        <dbReference type="EMBL" id="RLY02909.1"/>
    </source>
</evidence>
<sequence length="102" mass="11566">MINETEHTSMTKNDFLVLRTADLKENATFNDLALKVARLELSLMDLLDSTLDAVKYPDMAILSVPEHLPKLDKKALDLLLKLDEEGDYIALWGYLSDEKSRA</sequence>
<dbReference type="AlphaFoldDB" id="A0A3L9DTC6"/>
<name>A0A3L9DTC6_9STRE</name>
<evidence type="ECO:0008006" key="3">
    <source>
        <dbReference type="Google" id="ProtNLM"/>
    </source>
</evidence>
<organism evidence="1 2">
    <name type="scientific">Streptococcus hillyeri</name>
    <dbReference type="NCBI Taxonomy" id="2282420"/>
    <lineage>
        <taxon>Bacteria</taxon>
        <taxon>Bacillati</taxon>
        <taxon>Bacillota</taxon>
        <taxon>Bacilli</taxon>
        <taxon>Lactobacillales</taxon>
        <taxon>Streptococcaceae</taxon>
        <taxon>Streptococcus</taxon>
    </lineage>
</organism>